<reference evidence="4" key="1">
    <citation type="submission" date="2021-07" db="EMBL/GenBank/DDBJ databases">
        <authorList>
            <person name="Catto M.A."/>
            <person name="Jacobson A."/>
            <person name="Kennedy G."/>
            <person name="Labadie P."/>
            <person name="Hunt B.G."/>
            <person name="Srinivasan R."/>
        </authorList>
    </citation>
    <scope>NUCLEOTIDE SEQUENCE</scope>
    <source>
        <strain evidence="4">PL_HMW_Pooled</strain>
        <tissue evidence="4">Head</tissue>
    </source>
</reference>
<feature type="compositionally biased region" description="Low complexity" evidence="2">
    <location>
        <begin position="427"/>
        <end position="457"/>
    </location>
</feature>
<keyword evidence="1" id="KW-0862">Zinc</keyword>
<evidence type="ECO:0000259" key="3">
    <source>
        <dbReference type="PROSITE" id="PS50157"/>
    </source>
</evidence>
<proteinExistence type="predicted"/>
<evidence type="ECO:0000256" key="2">
    <source>
        <dbReference type="SAM" id="MobiDB-lite"/>
    </source>
</evidence>
<evidence type="ECO:0000313" key="5">
    <source>
        <dbReference type="Proteomes" id="UP001219518"/>
    </source>
</evidence>
<dbReference type="EMBL" id="JAHWGI010000064">
    <property type="protein sequence ID" value="KAK3908553.1"/>
    <property type="molecule type" value="Genomic_DNA"/>
</dbReference>
<name>A0AAE1L6S1_9NEOP</name>
<accession>A0AAE1L6S1</accession>
<gene>
    <name evidence="4" type="ORF">KUF71_003365</name>
</gene>
<dbReference type="PROSITE" id="PS50157">
    <property type="entry name" value="ZINC_FINGER_C2H2_2"/>
    <property type="match status" value="1"/>
</dbReference>
<reference evidence="4" key="2">
    <citation type="journal article" date="2023" name="BMC Genomics">
        <title>Pest status, molecular evolution, and epigenetic factors derived from the genome assembly of Frankliniella fusca, a thysanopteran phytovirus vector.</title>
        <authorList>
            <person name="Catto M.A."/>
            <person name="Labadie P.E."/>
            <person name="Jacobson A.L."/>
            <person name="Kennedy G.G."/>
            <person name="Srinivasan R."/>
            <person name="Hunt B.G."/>
        </authorList>
    </citation>
    <scope>NUCLEOTIDE SEQUENCE</scope>
    <source>
        <strain evidence="4">PL_HMW_Pooled</strain>
    </source>
</reference>
<feature type="region of interest" description="Disordered" evidence="2">
    <location>
        <begin position="414"/>
        <end position="468"/>
    </location>
</feature>
<dbReference type="AlphaFoldDB" id="A0AAE1L6S1"/>
<dbReference type="PROSITE" id="PS00028">
    <property type="entry name" value="ZINC_FINGER_C2H2_1"/>
    <property type="match status" value="1"/>
</dbReference>
<feature type="domain" description="C2H2-type" evidence="3">
    <location>
        <begin position="524"/>
        <end position="551"/>
    </location>
</feature>
<dbReference type="Proteomes" id="UP001219518">
    <property type="component" value="Unassembled WGS sequence"/>
</dbReference>
<dbReference type="SMART" id="SM00355">
    <property type="entry name" value="ZnF_C2H2"/>
    <property type="match status" value="2"/>
</dbReference>
<keyword evidence="1" id="KW-0863">Zinc-finger</keyword>
<keyword evidence="1" id="KW-0479">Metal-binding</keyword>
<keyword evidence="5" id="KW-1185">Reference proteome</keyword>
<protein>
    <submittedName>
        <fullName evidence="4">Zinc finger protein 394</fullName>
    </submittedName>
</protein>
<dbReference type="GO" id="GO:0008270">
    <property type="term" value="F:zinc ion binding"/>
    <property type="evidence" value="ECO:0007669"/>
    <property type="project" value="UniProtKB-KW"/>
</dbReference>
<dbReference type="InterPro" id="IPR013087">
    <property type="entry name" value="Znf_C2H2_type"/>
</dbReference>
<sequence>MTSGPELQLPVTLQPTLPCFDENDLRNWFASVKKTYDLFRVPEDRIPCYIQNALPPYVRNAHIENQDKPWDEYIKALVQRFQPDNSWDFILDSISTMKPKAGESWRSFANRISSIADRADPKIPVKNICSVIMKVLPKSVASAMMALVFKTVPEFIDTVEHVLRMQKALNPNETQNIGNNSVLATLTDSTVGDLTDRLQKLELASQNKQNDLHDLFTMMGIGVDRTVGFPFTADMKLIILWPLAVSLLLVMDYGHPVKPPITVAQTKGVVINLQDSKVAMGTVRLVFPINLPSLNFSLNVDDTECAPTLSAVSHNACMILRSTDKTSRNILLELQSIFKRTEKLEVSKPVSSARPKRSMLPILGTILNWITGLATESQLNTVISRRNLIRKLFIRQIMSEEIYQGLNEDSDIDHGSGELFGTPVEFSGVSGSGTSSPTKSQKVQPQPVPQQKAQSQTDPQPGPSTAPQAPILQAGVYVCPAANFKKTYKTPRGYNKHQQDKHTTGEIQIISKPSDHNKKAETEFQCAVCRTTFKTEVGLARHQTLHRFEEISVKKPVPSDFKKLEMETATNIVKEMLKEPTYGDTRRKALPK</sequence>
<comment type="caution">
    <text evidence="4">The sequence shown here is derived from an EMBL/GenBank/DDBJ whole genome shotgun (WGS) entry which is preliminary data.</text>
</comment>
<evidence type="ECO:0000313" key="4">
    <source>
        <dbReference type="EMBL" id="KAK3908553.1"/>
    </source>
</evidence>
<organism evidence="4 5">
    <name type="scientific">Frankliniella fusca</name>
    <dbReference type="NCBI Taxonomy" id="407009"/>
    <lineage>
        <taxon>Eukaryota</taxon>
        <taxon>Metazoa</taxon>
        <taxon>Ecdysozoa</taxon>
        <taxon>Arthropoda</taxon>
        <taxon>Hexapoda</taxon>
        <taxon>Insecta</taxon>
        <taxon>Pterygota</taxon>
        <taxon>Neoptera</taxon>
        <taxon>Paraneoptera</taxon>
        <taxon>Thysanoptera</taxon>
        <taxon>Terebrantia</taxon>
        <taxon>Thripoidea</taxon>
        <taxon>Thripidae</taxon>
        <taxon>Frankliniella</taxon>
    </lineage>
</organism>
<dbReference type="Gene3D" id="3.30.160.60">
    <property type="entry name" value="Classic Zinc Finger"/>
    <property type="match status" value="1"/>
</dbReference>
<evidence type="ECO:0000256" key="1">
    <source>
        <dbReference type="PROSITE-ProRule" id="PRU00042"/>
    </source>
</evidence>